<dbReference type="PROSITE" id="PS52016">
    <property type="entry name" value="TONB_DEPENDENT_REC_3"/>
    <property type="match status" value="1"/>
</dbReference>
<keyword evidence="5" id="KW-0798">TonB box</keyword>
<feature type="domain" description="TonB-dependent receptor-like beta-barrel" evidence="10">
    <location>
        <begin position="616"/>
        <end position="1015"/>
    </location>
</feature>
<dbReference type="InterPro" id="IPR036942">
    <property type="entry name" value="Beta-barrel_TonB_sf"/>
</dbReference>
<dbReference type="GO" id="GO:0009279">
    <property type="term" value="C:cell outer membrane"/>
    <property type="evidence" value="ECO:0007669"/>
    <property type="project" value="UniProtKB-SubCell"/>
</dbReference>
<dbReference type="InterPro" id="IPR000531">
    <property type="entry name" value="Beta-barrel_TonB"/>
</dbReference>
<keyword evidence="2 8" id="KW-0813">Transport</keyword>
<dbReference type="EMBL" id="AM746676">
    <property type="protein sequence ID" value="CAN94418.1"/>
    <property type="molecule type" value="Genomic_DNA"/>
</dbReference>
<dbReference type="PANTHER" id="PTHR30069:SF46">
    <property type="entry name" value="OAR PROTEIN"/>
    <property type="match status" value="1"/>
</dbReference>
<evidence type="ECO:0000313" key="11">
    <source>
        <dbReference type="EMBL" id="CAN94418.1"/>
    </source>
</evidence>
<evidence type="ECO:0000256" key="5">
    <source>
        <dbReference type="ARBA" id="ARBA00023077"/>
    </source>
</evidence>
<dbReference type="InterPro" id="IPR039426">
    <property type="entry name" value="TonB-dep_rcpt-like"/>
</dbReference>
<dbReference type="Gene3D" id="2.40.170.20">
    <property type="entry name" value="TonB-dependent receptor, beta-barrel domain"/>
    <property type="match status" value="1"/>
</dbReference>
<dbReference type="AlphaFoldDB" id="A9EXK4"/>
<evidence type="ECO:0000256" key="3">
    <source>
        <dbReference type="ARBA" id="ARBA00022452"/>
    </source>
</evidence>
<dbReference type="InterPro" id="IPR013784">
    <property type="entry name" value="Carb-bd-like_fold"/>
</dbReference>
<evidence type="ECO:0000256" key="9">
    <source>
        <dbReference type="SAM" id="MobiDB-lite"/>
    </source>
</evidence>
<accession>A9EXK4</accession>
<keyword evidence="3 8" id="KW-1134">Transmembrane beta strand</keyword>
<evidence type="ECO:0000256" key="6">
    <source>
        <dbReference type="ARBA" id="ARBA00023136"/>
    </source>
</evidence>
<comment type="similarity">
    <text evidence="8">Belongs to the TonB-dependent receptor family.</text>
</comment>
<evidence type="ECO:0000256" key="4">
    <source>
        <dbReference type="ARBA" id="ARBA00022692"/>
    </source>
</evidence>
<dbReference type="STRING" id="448385.sce4255"/>
<keyword evidence="12" id="KW-1185">Reference proteome</keyword>
<dbReference type="GO" id="GO:0015344">
    <property type="term" value="F:siderophore uptake transmembrane transporter activity"/>
    <property type="evidence" value="ECO:0007669"/>
    <property type="project" value="TreeGrafter"/>
</dbReference>
<comment type="subcellular location">
    <subcellularLocation>
        <location evidence="1 8">Cell outer membrane</location>
        <topology evidence="1 8">Multi-pass membrane protein</topology>
    </subcellularLocation>
</comment>
<name>A9EXK4_SORC5</name>
<evidence type="ECO:0000313" key="12">
    <source>
        <dbReference type="Proteomes" id="UP000002139"/>
    </source>
</evidence>
<dbReference type="KEGG" id="scl:sce4255"/>
<protein>
    <submittedName>
        <fullName evidence="11">Oar protein</fullName>
    </submittedName>
</protein>
<organism evidence="11 12">
    <name type="scientific">Sorangium cellulosum (strain So ce56)</name>
    <name type="common">Polyangium cellulosum (strain So ce56)</name>
    <dbReference type="NCBI Taxonomy" id="448385"/>
    <lineage>
        <taxon>Bacteria</taxon>
        <taxon>Pseudomonadati</taxon>
        <taxon>Myxococcota</taxon>
        <taxon>Polyangia</taxon>
        <taxon>Polyangiales</taxon>
        <taxon>Polyangiaceae</taxon>
        <taxon>Sorangium</taxon>
    </lineage>
</organism>
<dbReference type="GO" id="GO:0030246">
    <property type="term" value="F:carbohydrate binding"/>
    <property type="evidence" value="ECO:0007669"/>
    <property type="project" value="InterPro"/>
</dbReference>
<proteinExistence type="inferred from homology"/>
<gene>
    <name evidence="11" type="primary">oar2</name>
    <name evidence="11" type="ordered locus">sce4255</name>
</gene>
<evidence type="ECO:0000256" key="1">
    <source>
        <dbReference type="ARBA" id="ARBA00004571"/>
    </source>
</evidence>
<dbReference type="InterPro" id="IPR037066">
    <property type="entry name" value="Plug_dom_sf"/>
</dbReference>
<evidence type="ECO:0000259" key="10">
    <source>
        <dbReference type="Pfam" id="PF00593"/>
    </source>
</evidence>
<feature type="region of interest" description="Disordered" evidence="9">
    <location>
        <begin position="729"/>
        <end position="755"/>
    </location>
</feature>
<dbReference type="GO" id="GO:0044718">
    <property type="term" value="P:siderophore transmembrane transport"/>
    <property type="evidence" value="ECO:0007669"/>
    <property type="project" value="TreeGrafter"/>
</dbReference>
<evidence type="ECO:0000256" key="2">
    <source>
        <dbReference type="ARBA" id="ARBA00022448"/>
    </source>
</evidence>
<dbReference type="eggNOG" id="COG4206">
    <property type="taxonomic scope" value="Bacteria"/>
</dbReference>
<dbReference type="Gene3D" id="2.60.40.1120">
    <property type="entry name" value="Carboxypeptidase-like, regulatory domain"/>
    <property type="match status" value="1"/>
</dbReference>
<dbReference type="Proteomes" id="UP000002139">
    <property type="component" value="Chromosome"/>
</dbReference>
<dbReference type="Gene3D" id="2.170.130.10">
    <property type="entry name" value="TonB-dependent receptor, plug domain"/>
    <property type="match status" value="1"/>
</dbReference>
<keyword evidence="6 8" id="KW-0472">Membrane</keyword>
<dbReference type="SUPFAM" id="SSF56935">
    <property type="entry name" value="Porins"/>
    <property type="match status" value="1"/>
</dbReference>
<reference evidence="11 12" key="1">
    <citation type="journal article" date="2007" name="Nat. Biotechnol.">
        <title>Complete genome sequence of the myxobacterium Sorangium cellulosum.</title>
        <authorList>
            <person name="Schneiker S."/>
            <person name="Perlova O."/>
            <person name="Kaiser O."/>
            <person name="Gerth K."/>
            <person name="Alici A."/>
            <person name="Altmeyer M.O."/>
            <person name="Bartels D."/>
            <person name="Bekel T."/>
            <person name="Beyer S."/>
            <person name="Bode E."/>
            <person name="Bode H.B."/>
            <person name="Bolten C.J."/>
            <person name="Choudhuri J.V."/>
            <person name="Doss S."/>
            <person name="Elnakady Y.A."/>
            <person name="Frank B."/>
            <person name="Gaigalat L."/>
            <person name="Goesmann A."/>
            <person name="Groeger C."/>
            <person name="Gross F."/>
            <person name="Jelsbak L."/>
            <person name="Jelsbak L."/>
            <person name="Kalinowski J."/>
            <person name="Kegler C."/>
            <person name="Knauber T."/>
            <person name="Konietzny S."/>
            <person name="Kopp M."/>
            <person name="Krause L."/>
            <person name="Krug D."/>
            <person name="Linke B."/>
            <person name="Mahmud T."/>
            <person name="Martinez-Arias R."/>
            <person name="McHardy A.C."/>
            <person name="Merai M."/>
            <person name="Meyer F."/>
            <person name="Mormann S."/>
            <person name="Munoz-Dorado J."/>
            <person name="Perez J."/>
            <person name="Pradella S."/>
            <person name="Rachid S."/>
            <person name="Raddatz G."/>
            <person name="Rosenau F."/>
            <person name="Rueckert C."/>
            <person name="Sasse F."/>
            <person name="Scharfe M."/>
            <person name="Schuster S.C."/>
            <person name="Suen G."/>
            <person name="Treuner-Lange A."/>
            <person name="Velicer G.J."/>
            <person name="Vorholter F.-J."/>
            <person name="Weissman K.J."/>
            <person name="Welch R.D."/>
            <person name="Wenzel S.C."/>
            <person name="Whitworth D.E."/>
            <person name="Wilhelm S."/>
            <person name="Wittmann C."/>
            <person name="Bloecker H."/>
            <person name="Puehler A."/>
            <person name="Mueller R."/>
        </authorList>
    </citation>
    <scope>NUCLEOTIDE SEQUENCE [LARGE SCALE GENOMIC DNA]</scope>
    <source>
        <strain evidence="12">So ce56</strain>
    </source>
</reference>
<dbReference type="BioCyc" id="SCEL448385:SCE_RS21860-MONOMER"/>
<dbReference type="Pfam" id="PF13620">
    <property type="entry name" value="CarboxypepD_reg"/>
    <property type="match status" value="1"/>
</dbReference>
<keyword evidence="7 8" id="KW-0998">Cell outer membrane</keyword>
<dbReference type="HOGENOM" id="CLU_006298_3_0_7"/>
<evidence type="ECO:0000256" key="7">
    <source>
        <dbReference type="ARBA" id="ARBA00023237"/>
    </source>
</evidence>
<dbReference type="SUPFAM" id="SSF49452">
    <property type="entry name" value="Starch-binding domain-like"/>
    <property type="match status" value="1"/>
</dbReference>
<sequence>MKFLEKRLEHGGRSRAPLGPWAALLLLAMTLLTAYPAFAQTGSGVLLGRVVDASNRAPAADVVVTATSPALQGEQLVVTDGTGQYRIPNLPPGDYTLRFEKDTFKPYARGGIAVRAATTIRVNVELLPEALKAAEIVVVGRAPTVDVGSSSVSQSITQDFTRRIAVSPPTGKGATTRSFESVAATTPGAQADNFGTSIAGTSSPENQYVIDGLSVNDPAYGIIGTPLTMEFIKEVNVVAGGYMPEFGRATGGVLDVVTKSGGNAFQGSVFFNIAPGIFEGAPKAVRRQGETIQTDETLSSIRDYGFEVGGPILKDKLWFYAGADLAFKSNSMERNLFATRYDPTFEPVTDPRTGLNVVDRLPGTQRFYRAEEQTLQYLGKLTYQIDPDHSVALSVYGSPSTSGGNGTFGFDPQRGVTELSNITGEYGATAHEYVASSTDVALKWSSAFKNKTLLLDATLGWHGQRSARLPPDGSELGTREGLAGVPLMVWQRYDPTPYSIYDFEKLSPEARAMCQPLTTQTGEIAAVPCAVRQYWQGGPDFIDDASLNRFQLKAMVTSIFEGLGHHVVKAGIDGEITTYKHIKAYAGGTTYVEEGGGDMSHDERQFGFLTGPDGLTTGPGARDYVIQDKLTVSSLGATIGAFAQDSWSILDRVTLNIGLRYDAQYLYASDGTLGLALANQWSPRVGVVYDITQEGRSKVFANYARYYESVPLDIMDRTFGDERYIRSSHRGGASGCNPGDPEDATGYGEGQCRNDDSRVPYDEAFGASGAFNHDPNRNWFTFGGGKAPVDPDLEPQSSDEIVIGGEYEVIPNGRVGALYTKRWMNNVIEDMSRDEANTYFIGNPGKGIAKDFAEARRDYDALTLYFNKTFSDLWLAQVSYTLSYLRGNYPGLFKPETDQLDPNMNTEFDLASLLVNRDGALPGDNTHEIKVYGAKAIELPKGMVLDLGLTYRSRSGAPIGAWGAHYLYGTDEAFILPRGEGGRLPWIHNIDGHIGYSVKLAKDSELTVTMDVFNIFNFQETVQVDERYTSEYVDPCVGGTKEDLNPSSGPTCVKNHNTGEPLDPKAVNPNYGEPTQFQTPRQFRFGARVTF</sequence>
<evidence type="ECO:0000256" key="8">
    <source>
        <dbReference type="PROSITE-ProRule" id="PRU01360"/>
    </source>
</evidence>
<dbReference type="PANTHER" id="PTHR30069">
    <property type="entry name" value="TONB-DEPENDENT OUTER MEMBRANE RECEPTOR"/>
    <property type="match status" value="1"/>
</dbReference>
<dbReference type="Pfam" id="PF00593">
    <property type="entry name" value="TonB_dep_Rec_b-barrel"/>
    <property type="match status" value="1"/>
</dbReference>
<keyword evidence="4 8" id="KW-0812">Transmembrane</keyword>